<dbReference type="AlphaFoldDB" id="A0A1V5SXQ1"/>
<organism evidence="3">
    <name type="scientific">Candidatus Atribacter allofermentans</name>
    <dbReference type="NCBI Taxonomy" id="1852833"/>
    <lineage>
        <taxon>Bacteria</taxon>
        <taxon>Pseudomonadati</taxon>
        <taxon>Atribacterota</taxon>
        <taxon>Atribacteria</taxon>
        <taxon>Atribacterales</taxon>
        <taxon>Atribacteraceae</taxon>
        <taxon>Atribacter</taxon>
    </lineage>
</organism>
<evidence type="ECO:0000256" key="2">
    <source>
        <dbReference type="HAMAP-Rule" id="MF_01074"/>
    </source>
</evidence>
<dbReference type="GO" id="GO:0016829">
    <property type="term" value="F:lyase activity"/>
    <property type="evidence" value="ECO:0007669"/>
    <property type="project" value="UniProtKB-UniRule"/>
</dbReference>
<gene>
    <name evidence="3" type="ORF">BWY41_00971</name>
</gene>
<dbReference type="Gene3D" id="3.30.70.1380">
    <property type="entry name" value="Transcriptional regulatory protein pf0864 domain like"/>
    <property type="match status" value="1"/>
</dbReference>
<dbReference type="GO" id="GO:0016151">
    <property type="term" value="F:nickel cation binding"/>
    <property type="evidence" value="ECO:0007669"/>
    <property type="project" value="UniProtKB-UniRule"/>
</dbReference>
<keyword evidence="1 2" id="KW-0533">Nickel</keyword>
<dbReference type="HAMAP" id="MF_01074">
    <property type="entry name" value="LarC"/>
    <property type="match status" value="1"/>
</dbReference>
<comment type="similarity">
    <text evidence="2">Belongs to the LarC family.</text>
</comment>
<protein>
    <recommendedName>
        <fullName evidence="2">Putative nickel insertion protein</fullName>
    </recommendedName>
</protein>
<sequence>MILYCDCFSGISGDMFLGGLVDLGLPIDLLQEELTKLKIPFLIQAEKVTKRAIQATQVIITDPEEHHHHTHHPDHHHHHRPAKELVRILQESDLSSSIKEKSISLLWKIAQAEGSIHGQKPEEVFLHEVGGLDTIIDITGAIIGLNYFHIKKVFASTIPTGFGFIETAHGKLPIPAPATVELLKGVPIKSGHIPHELTTPTGAAIIAGITNEFGTLPHMVIEKIGYGAGSHDFEIPNTLRLFLGRLSENERTEENILIETNLDDMSPQIIEYVSDKLFEIGALDVFTTPIFMKKQRPAIKLSVIIQPDLFERVKNILFQETTTLGFREFQFKKVFLAREDRFVETVWGKVRVKIAKHQKGFRITPEYEECKTIAQKFQIPLLDVIRSVHQTATERIELNKLAF</sequence>
<keyword evidence="2" id="KW-0456">Lyase</keyword>
<dbReference type="Gene3D" id="3.10.20.300">
    <property type="entry name" value="mk0293 like domain"/>
    <property type="match status" value="1"/>
</dbReference>
<reference evidence="3" key="1">
    <citation type="submission" date="2017-02" db="EMBL/GenBank/DDBJ databases">
        <title>Delving into the versatile metabolic prowess of the omnipresent phylum Bacteroidetes.</title>
        <authorList>
            <person name="Nobu M.K."/>
            <person name="Mei R."/>
            <person name="Narihiro T."/>
            <person name="Kuroda K."/>
            <person name="Liu W.-T."/>
        </authorList>
    </citation>
    <scope>NUCLEOTIDE SEQUENCE</scope>
    <source>
        <strain evidence="3">ADurb.Bin276</strain>
    </source>
</reference>
<proteinExistence type="inferred from homology"/>
<dbReference type="InterPro" id="IPR002822">
    <property type="entry name" value="Ni_insertion"/>
</dbReference>
<dbReference type="Pfam" id="PF01969">
    <property type="entry name" value="Ni_insertion"/>
    <property type="match status" value="1"/>
</dbReference>
<evidence type="ECO:0000313" key="3">
    <source>
        <dbReference type="EMBL" id="OQA58762.1"/>
    </source>
</evidence>
<name>A0A1V5SXQ1_9BACT</name>
<dbReference type="PANTHER" id="PTHR36566:SF1">
    <property type="entry name" value="PYRIDINIUM-3,5-BISTHIOCARBOXYLIC ACID MONONUCLEOTIDE NICKEL INSERTION PROTEIN"/>
    <property type="match status" value="1"/>
</dbReference>
<dbReference type="EMBL" id="MWBQ01000066">
    <property type="protein sequence ID" value="OQA58762.1"/>
    <property type="molecule type" value="Genomic_DNA"/>
</dbReference>
<comment type="caution">
    <text evidence="3">The sequence shown here is derived from an EMBL/GenBank/DDBJ whole genome shotgun (WGS) entry which is preliminary data.</text>
</comment>
<dbReference type="Proteomes" id="UP000485569">
    <property type="component" value="Unassembled WGS sequence"/>
</dbReference>
<dbReference type="PANTHER" id="PTHR36566">
    <property type="entry name" value="NICKEL INSERTION PROTEIN-RELATED"/>
    <property type="match status" value="1"/>
</dbReference>
<evidence type="ECO:0000256" key="1">
    <source>
        <dbReference type="ARBA" id="ARBA00022596"/>
    </source>
</evidence>
<accession>A0A1V5SXQ1</accession>
<dbReference type="NCBIfam" id="TIGR00299">
    <property type="entry name" value="nickel pincer cofactor biosynthesis protein LarC"/>
    <property type="match status" value="1"/>
</dbReference>